<proteinExistence type="predicted"/>
<dbReference type="EMBL" id="JAAIII010000005">
    <property type="protein sequence ID" value="NMM94604.1"/>
    <property type="molecule type" value="Genomic_DNA"/>
</dbReference>
<comment type="caution">
    <text evidence="1">The sequence shown here is derived from an EMBL/GenBank/DDBJ whole genome shotgun (WGS) entry which is preliminary data.</text>
</comment>
<name>A0A7Y0EQI0_9BIFI</name>
<accession>A0A7Y0EQI0</accession>
<evidence type="ECO:0000313" key="2">
    <source>
        <dbReference type="Proteomes" id="UP000532194"/>
    </source>
</evidence>
<keyword evidence="2" id="KW-1185">Reference proteome</keyword>
<evidence type="ECO:0000313" key="1">
    <source>
        <dbReference type="EMBL" id="NMM94604.1"/>
    </source>
</evidence>
<gene>
    <name evidence="1" type="ORF">G1C95_1791</name>
</gene>
<reference evidence="1 2" key="1">
    <citation type="submission" date="2020-02" db="EMBL/GenBank/DDBJ databases">
        <title>Characterization of phylogenetic diversity of novel bifidobacterial species isolated in Czech ZOOs.</title>
        <authorList>
            <person name="Lugli G.A."/>
            <person name="Vera N.B."/>
            <person name="Ventura M."/>
        </authorList>
    </citation>
    <scope>NUCLEOTIDE SEQUENCE [LARGE SCALE GENOMIC DNA]</scope>
    <source>
        <strain evidence="1 2">DSM 109957</strain>
    </source>
</reference>
<protein>
    <submittedName>
        <fullName evidence="1">Uncharacterized protein</fullName>
    </submittedName>
</protein>
<organism evidence="1 2">
    <name type="scientific">Bifidobacterium oedipodis</name>
    <dbReference type="NCBI Taxonomy" id="2675322"/>
    <lineage>
        <taxon>Bacteria</taxon>
        <taxon>Bacillati</taxon>
        <taxon>Actinomycetota</taxon>
        <taxon>Actinomycetes</taxon>
        <taxon>Bifidobacteriales</taxon>
        <taxon>Bifidobacteriaceae</taxon>
        <taxon>Bifidobacterium</taxon>
    </lineage>
</organism>
<dbReference type="Proteomes" id="UP000532194">
    <property type="component" value="Unassembled WGS sequence"/>
</dbReference>
<dbReference type="AlphaFoldDB" id="A0A7Y0EQI0"/>
<sequence length="103" mass="11457">MSQPIRLNPHFALHSRLIAGRARHASPEDIVYAWQSPYAQGIRANETPLQIIAAGYTADGIMMEMIAQDAKPYTDAQGNPLRVLFHAMPATKKFLRELGIAEQ</sequence>